<reference evidence="1" key="1">
    <citation type="submission" date="2013-10" db="EMBL/GenBank/DDBJ databases">
        <title>Antibiotic resistance diversity of beta-lactamase producers in the General Hospital Vienna.</title>
        <authorList>
            <person name="Barisic I."/>
            <person name="Mitteregger D."/>
            <person name="Hirschl A.M."/>
            <person name="Noehammer C."/>
            <person name="Wiesinger-Mayr H."/>
        </authorList>
    </citation>
    <scope>NUCLEOTIDE SEQUENCE [LARGE SCALE GENOMIC DNA]</scope>
    <source>
        <strain evidence="1">IS43</strain>
    </source>
</reference>
<keyword evidence="2" id="KW-1185">Reference proteome</keyword>
<evidence type="ECO:0000313" key="1">
    <source>
        <dbReference type="EMBL" id="CDL07879.1"/>
    </source>
</evidence>
<dbReference type="Proteomes" id="UP000019183">
    <property type="component" value="Unassembled WGS sequence"/>
</dbReference>
<sequence length="50" mass="5770">MQPILRLWLGLFSGLLLVSAISAFHGEYWYFGDKQAFFFLRGESRRGLCA</sequence>
<comment type="caution">
    <text evidence="1">The sequence shown here is derived from an EMBL/GenBank/DDBJ whole genome shotgun (WGS) entry which is preliminary data.</text>
</comment>
<evidence type="ECO:0000313" key="2">
    <source>
        <dbReference type="Proteomes" id="UP000019183"/>
    </source>
</evidence>
<proteinExistence type="predicted"/>
<protein>
    <submittedName>
        <fullName evidence="1">Uncharacterized protein</fullName>
    </submittedName>
</protein>
<name>W1DIJ2_KLEPN</name>
<accession>W1DIJ2</accession>
<organism evidence="1 2">
    <name type="scientific">Klebsiella pneumoniae IS43</name>
    <dbReference type="NCBI Taxonomy" id="1432552"/>
    <lineage>
        <taxon>Bacteria</taxon>
        <taxon>Pseudomonadati</taxon>
        <taxon>Pseudomonadota</taxon>
        <taxon>Gammaproteobacteria</taxon>
        <taxon>Enterobacterales</taxon>
        <taxon>Enterobacteriaceae</taxon>
        <taxon>Klebsiella/Raoultella group</taxon>
        <taxon>Klebsiella</taxon>
        <taxon>Klebsiella pneumoniae complex</taxon>
    </lineage>
</organism>
<dbReference type="EMBL" id="CBWK010000113">
    <property type="protein sequence ID" value="CDL07879.1"/>
    <property type="molecule type" value="Genomic_DNA"/>
</dbReference>
<dbReference type="AlphaFoldDB" id="W1DIJ2"/>